<comment type="caution">
    <text evidence="1">The sequence shown here is derived from an EMBL/GenBank/DDBJ whole genome shotgun (WGS) entry which is preliminary data.</text>
</comment>
<evidence type="ECO:0000313" key="1">
    <source>
        <dbReference type="EMBL" id="KAK7360773.1"/>
    </source>
</evidence>
<dbReference type="EMBL" id="JAYMYQ010000001">
    <property type="protein sequence ID" value="KAK7360773.1"/>
    <property type="molecule type" value="Genomic_DNA"/>
</dbReference>
<sequence>MGAFNHISHNSRCIGSYGNSEGAWCMKDWHNRGYRCPGDEASSYALGCLHTCNPLVHGLNPIWHQFSFLKIKFKASLTCISHAAARAPHLQPRHMHLTCLKSHASHVPEVTCQVSLITQTAPNSPKLQNYP</sequence>
<name>A0AAN9N032_CANGL</name>
<evidence type="ECO:0000313" key="2">
    <source>
        <dbReference type="Proteomes" id="UP001367508"/>
    </source>
</evidence>
<organism evidence="1 2">
    <name type="scientific">Canavalia gladiata</name>
    <name type="common">Sword bean</name>
    <name type="synonym">Dolichos gladiatus</name>
    <dbReference type="NCBI Taxonomy" id="3824"/>
    <lineage>
        <taxon>Eukaryota</taxon>
        <taxon>Viridiplantae</taxon>
        <taxon>Streptophyta</taxon>
        <taxon>Embryophyta</taxon>
        <taxon>Tracheophyta</taxon>
        <taxon>Spermatophyta</taxon>
        <taxon>Magnoliopsida</taxon>
        <taxon>eudicotyledons</taxon>
        <taxon>Gunneridae</taxon>
        <taxon>Pentapetalae</taxon>
        <taxon>rosids</taxon>
        <taxon>fabids</taxon>
        <taxon>Fabales</taxon>
        <taxon>Fabaceae</taxon>
        <taxon>Papilionoideae</taxon>
        <taxon>50 kb inversion clade</taxon>
        <taxon>NPAAA clade</taxon>
        <taxon>indigoferoid/millettioid clade</taxon>
        <taxon>Phaseoleae</taxon>
        <taxon>Canavalia</taxon>
    </lineage>
</organism>
<reference evidence="1 2" key="1">
    <citation type="submission" date="2024-01" db="EMBL/GenBank/DDBJ databases">
        <title>The genomes of 5 underutilized Papilionoideae crops provide insights into root nodulation and disease resistanc.</title>
        <authorList>
            <person name="Jiang F."/>
        </authorList>
    </citation>
    <scope>NUCLEOTIDE SEQUENCE [LARGE SCALE GENOMIC DNA]</scope>
    <source>
        <strain evidence="1">LVBAO_FW01</strain>
        <tissue evidence="1">Leaves</tissue>
    </source>
</reference>
<gene>
    <name evidence="1" type="ORF">VNO77_02786</name>
</gene>
<dbReference type="AlphaFoldDB" id="A0AAN9N032"/>
<protein>
    <submittedName>
        <fullName evidence="1">Uncharacterized protein</fullName>
    </submittedName>
</protein>
<proteinExistence type="predicted"/>
<keyword evidence="2" id="KW-1185">Reference proteome</keyword>
<dbReference type="Proteomes" id="UP001367508">
    <property type="component" value="Unassembled WGS sequence"/>
</dbReference>
<accession>A0AAN9N032</accession>